<dbReference type="AlphaFoldDB" id="A0A6A5H8Z2"/>
<dbReference type="KEGG" id="crq:GCK72_011157"/>
<accession>A0A6A5H8Z2</accession>
<dbReference type="GeneID" id="78775108"/>
<dbReference type="Proteomes" id="UP000483820">
    <property type="component" value="Chromosome III"/>
</dbReference>
<protein>
    <submittedName>
        <fullName evidence="1">Uncharacterized protein</fullName>
    </submittedName>
</protein>
<comment type="caution">
    <text evidence="1">The sequence shown here is derived from an EMBL/GenBank/DDBJ whole genome shotgun (WGS) entry which is preliminary data.</text>
</comment>
<evidence type="ECO:0000313" key="1">
    <source>
        <dbReference type="EMBL" id="KAF1762893.1"/>
    </source>
</evidence>
<reference evidence="1 3" key="1">
    <citation type="submission" date="2019-12" db="EMBL/GenBank/DDBJ databases">
        <title>Chromosome-level assembly of the Caenorhabditis remanei genome.</title>
        <authorList>
            <person name="Teterina A.A."/>
            <person name="Willis J.H."/>
            <person name="Phillips P.C."/>
        </authorList>
    </citation>
    <scope>NUCLEOTIDE SEQUENCE [LARGE SCALE GENOMIC DNA]</scope>
    <source>
        <strain evidence="1 3">PX506</strain>
        <tissue evidence="1">Whole organism</tissue>
    </source>
</reference>
<dbReference type="EMBL" id="WUAV01000003">
    <property type="protein sequence ID" value="KAF1762894.1"/>
    <property type="molecule type" value="Genomic_DNA"/>
</dbReference>
<proteinExistence type="predicted"/>
<organism evidence="1 3">
    <name type="scientific">Caenorhabditis remanei</name>
    <name type="common">Caenorhabditis vulgaris</name>
    <dbReference type="NCBI Taxonomy" id="31234"/>
    <lineage>
        <taxon>Eukaryota</taxon>
        <taxon>Metazoa</taxon>
        <taxon>Ecdysozoa</taxon>
        <taxon>Nematoda</taxon>
        <taxon>Chromadorea</taxon>
        <taxon>Rhabditida</taxon>
        <taxon>Rhabditina</taxon>
        <taxon>Rhabditomorpha</taxon>
        <taxon>Rhabditoidea</taxon>
        <taxon>Rhabditidae</taxon>
        <taxon>Peloderinae</taxon>
        <taxon>Caenorhabditis</taxon>
    </lineage>
</organism>
<evidence type="ECO:0000313" key="2">
    <source>
        <dbReference type="EMBL" id="KAF1762894.1"/>
    </source>
</evidence>
<dbReference type="RefSeq" id="XP_053587837.1">
    <property type="nucleotide sequence ID" value="XM_053728260.1"/>
</dbReference>
<name>A0A6A5H8Z2_CAERE</name>
<evidence type="ECO:0000313" key="3">
    <source>
        <dbReference type="Proteomes" id="UP000483820"/>
    </source>
</evidence>
<dbReference type="CTD" id="78775108"/>
<sequence>MDLFWNGDCLESHEKASGFSLPHRTYDKLNGHTLMNEIAQQSQSHKNLGLEETKNSIILIMFGLHHGHNVAGDSHCLPKRISDGRSDIQNCDDKLEKKKKKMFYWK</sequence>
<gene>
    <name evidence="1" type="ORF">GCK72_011157</name>
    <name evidence="2" type="ORF">GCK72_011158</name>
</gene>
<dbReference type="EMBL" id="WUAV01000003">
    <property type="protein sequence ID" value="KAF1762893.1"/>
    <property type="molecule type" value="Genomic_DNA"/>
</dbReference>